<keyword evidence="2" id="KW-0805">Transcription regulation</keyword>
<evidence type="ECO:0000259" key="5">
    <source>
        <dbReference type="PROSITE" id="PS50932"/>
    </source>
</evidence>
<evidence type="ECO:0000256" key="3">
    <source>
        <dbReference type="ARBA" id="ARBA00023125"/>
    </source>
</evidence>
<dbReference type="SUPFAM" id="SSF53822">
    <property type="entry name" value="Periplasmic binding protein-like I"/>
    <property type="match status" value="1"/>
</dbReference>
<keyword evidence="7" id="KW-1185">Reference proteome</keyword>
<dbReference type="EMBL" id="AWFF01000098">
    <property type="protein sequence ID" value="KCZ51013.1"/>
    <property type="molecule type" value="Genomic_DNA"/>
</dbReference>
<dbReference type="AlphaFoldDB" id="A0A062TZU4"/>
<sequence>MAQIRDVSKLAGVSPATVSRAFSDPGKLSAGTLKKVLAAAEELNYKPSSLAQLFRVKRTNTVLVMVPDIANVLFARVVSGIERIAADNGYNLLVIDTKDNKDVESAGIEMVETYRADGVIQLGERALRWLHRDAEKCTIPFVHAIGTGLDEAYPTVTINNQAAAESMANYLLSLGHRKIGVLAGIKGRLVTQHRLDGFRAAMNAFGVTLDEGLVEYGAYSLSGGAQSAQRLLSRRRDATALLAMSDEIAIGAIRTAQDLGLRLPEDLSITGFDNIEFGKYCEPPLTTVMQPAERIGEVAMTLMCGVLRDELQGEIHPLLPTELVIRKSVCRVEEPA</sequence>
<dbReference type="InterPro" id="IPR028082">
    <property type="entry name" value="Peripla_BP_I"/>
</dbReference>
<keyword evidence="3" id="KW-0238">DNA-binding</keyword>
<name>A0A062TZU4_9PROT</name>
<dbReference type="PANTHER" id="PTHR30146">
    <property type="entry name" value="LACI-RELATED TRANSCRIPTIONAL REPRESSOR"/>
    <property type="match status" value="1"/>
</dbReference>
<comment type="caution">
    <text evidence="6">The sequence shown here is derived from an EMBL/GenBank/DDBJ whole genome shotgun (WGS) entry which is preliminary data.</text>
</comment>
<dbReference type="GO" id="GO:0003700">
    <property type="term" value="F:DNA-binding transcription factor activity"/>
    <property type="evidence" value="ECO:0007669"/>
    <property type="project" value="TreeGrafter"/>
</dbReference>
<dbReference type="Proteomes" id="UP000027037">
    <property type="component" value="Unassembled WGS sequence"/>
</dbReference>
<evidence type="ECO:0000256" key="1">
    <source>
        <dbReference type="ARBA" id="ARBA00022491"/>
    </source>
</evidence>
<gene>
    <name evidence="6" type="ORF">HY29_06585</name>
</gene>
<dbReference type="PATRIC" id="fig|1280946.3.peg.3412"/>
<evidence type="ECO:0000313" key="6">
    <source>
        <dbReference type="EMBL" id="KCZ51013.1"/>
    </source>
</evidence>
<feature type="domain" description="HTH lacI-type" evidence="5">
    <location>
        <begin position="2"/>
        <end position="56"/>
    </location>
</feature>
<dbReference type="GO" id="GO:0000976">
    <property type="term" value="F:transcription cis-regulatory region binding"/>
    <property type="evidence" value="ECO:0007669"/>
    <property type="project" value="TreeGrafter"/>
</dbReference>
<dbReference type="Pfam" id="PF13377">
    <property type="entry name" value="Peripla_BP_3"/>
    <property type="match status" value="1"/>
</dbReference>
<dbReference type="Gene3D" id="3.40.50.2300">
    <property type="match status" value="2"/>
</dbReference>
<keyword evidence="1" id="KW-0678">Repressor</keyword>
<keyword evidence="4" id="KW-0804">Transcription</keyword>
<dbReference type="PANTHER" id="PTHR30146:SF151">
    <property type="entry name" value="HTH-TYPE TRANSCRIPTIONAL REPRESSOR CYTR"/>
    <property type="match status" value="1"/>
</dbReference>
<dbReference type="PROSITE" id="PS50932">
    <property type="entry name" value="HTH_LACI_2"/>
    <property type="match status" value="1"/>
</dbReference>
<dbReference type="eggNOG" id="COG1609">
    <property type="taxonomic scope" value="Bacteria"/>
</dbReference>
<dbReference type="InterPro" id="IPR000843">
    <property type="entry name" value="HTH_LacI"/>
</dbReference>
<dbReference type="InterPro" id="IPR046335">
    <property type="entry name" value="LacI/GalR-like_sensor"/>
</dbReference>
<reference evidence="6 7" key="1">
    <citation type="journal article" date="2014" name="Antonie Van Leeuwenhoek">
        <title>Hyphomonas beringensis sp. nov. and Hyphomonas chukchiensis sp. nov., isolated from surface seawater of the Bering Sea and Chukchi Sea.</title>
        <authorList>
            <person name="Li C."/>
            <person name="Lai Q."/>
            <person name="Li G."/>
            <person name="Dong C."/>
            <person name="Wang J."/>
            <person name="Liao Y."/>
            <person name="Shao Z."/>
        </authorList>
    </citation>
    <scope>NUCLEOTIDE SEQUENCE [LARGE SCALE GENOMIC DNA]</scope>
    <source>
        <strain evidence="6 7">25B14_1</strain>
    </source>
</reference>
<dbReference type="STRING" id="1280946.HY29_06585"/>
<evidence type="ECO:0000256" key="4">
    <source>
        <dbReference type="ARBA" id="ARBA00023163"/>
    </source>
</evidence>
<organism evidence="6 7">
    <name type="scientific">Hyphomonas beringensis</name>
    <dbReference type="NCBI Taxonomy" id="1280946"/>
    <lineage>
        <taxon>Bacteria</taxon>
        <taxon>Pseudomonadati</taxon>
        <taxon>Pseudomonadota</taxon>
        <taxon>Alphaproteobacteria</taxon>
        <taxon>Hyphomonadales</taxon>
        <taxon>Hyphomonadaceae</taxon>
        <taxon>Hyphomonas</taxon>
    </lineage>
</organism>
<dbReference type="RefSeq" id="WP_034799416.1">
    <property type="nucleotide sequence ID" value="NZ_AWFF01000098.1"/>
</dbReference>
<dbReference type="InterPro" id="IPR010982">
    <property type="entry name" value="Lambda_DNA-bd_dom_sf"/>
</dbReference>
<accession>A0A062TZU4</accession>
<evidence type="ECO:0000256" key="2">
    <source>
        <dbReference type="ARBA" id="ARBA00023015"/>
    </source>
</evidence>
<dbReference type="CDD" id="cd01392">
    <property type="entry name" value="HTH_LacI"/>
    <property type="match status" value="1"/>
</dbReference>
<dbReference type="SMART" id="SM00354">
    <property type="entry name" value="HTH_LACI"/>
    <property type="match status" value="1"/>
</dbReference>
<evidence type="ECO:0000313" key="7">
    <source>
        <dbReference type="Proteomes" id="UP000027037"/>
    </source>
</evidence>
<proteinExistence type="predicted"/>
<protein>
    <recommendedName>
        <fullName evidence="5">HTH lacI-type domain-containing protein</fullName>
    </recommendedName>
</protein>
<dbReference type="OrthoDB" id="234496at2"/>
<dbReference type="SUPFAM" id="SSF47413">
    <property type="entry name" value="lambda repressor-like DNA-binding domains"/>
    <property type="match status" value="1"/>
</dbReference>
<dbReference type="Gene3D" id="1.10.260.40">
    <property type="entry name" value="lambda repressor-like DNA-binding domains"/>
    <property type="match status" value="1"/>
</dbReference>
<dbReference type="Pfam" id="PF00356">
    <property type="entry name" value="LacI"/>
    <property type="match status" value="1"/>
</dbReference>